<organism evidence="2 3">
    <name type="scientific">Serratia aquatilis</name>
    <dbReference type="NCBI Taxonomy" id="1737515"/>
    <lineage>
        <taxon>Bacteria</taxon>
        <taxon>Pseudomonadati</taxon>
        <taxon>Pseudomonadota</taxon>
        <taxon>Gammaproteobacteria</taxon>
        <taxon>Enterobacterales</taxon>
        <taxon>Yersiniaceae</taxon>
        <taxon>Serratia</taxon>
    </lineage>
</organism>
<comment type="caution">
    <text evidence="2">The sequence shown here is derived from an EMBL/GenBank/DDBJ whole genome shotgun (WGS) entry which is preliminary data.</text>
</comment>
<dbReference type="EMBL" id="JBHLXG010000032">
    <property type="protein sequence ID" value="MFC0229101.1"/>
    <property type="molecule type" value="Genomic_DNA"/>
</dbReference>
<evidence type="ECO:0000259" key="1">
    <source>
        <dbReference type="Pfam" id="PF04606"/>
    </source>
</evidence>
<name>A0ABV6EJC1_9GAMM</name>
<gene>
    <name evidence="2" type="ORF">ACFFJ3_21835</name>
</gene>
<dbReference type="Pfam" id="PF04606">
    <property type="entry name" value="Ogr_Delta"/>
    <property type="match status" value="1"/>
</dbReference>
<proteinExistence type="predicted"/>
<feature type="domain" description="Zinc finger Ogr/Delta-type" evidence="1">
    <location>
        <begin position="8"/>
        <end position="54"/>
    </location>
</feature>
<keyword evidence="3" id="KW-1185">Reference proteome</keyword>
<dbReference type="Proteomes" id="UP001589792">
    <property type="component" value="Unassembled WGS sequence"/>
</dbReference>
<evidence type="ECO:0000313" key="2">
    <source>
        <dbReference type="EMBL" id="MFC0229101.1"/>
    </source>
</evidence>
<reference evidence="2 3" key="1">
    <citation type="submission" date="2024-09" db="EMBL/GenBank/DDBJ databases">
        <authorList>
            <person name="Sun Q."/>
            <person name="Mori K."/>
        </authorList>
    </citation>
    <scope>NUCLEOTIDE SEQUENCE [LARGE SCALE GENOMIC DNA]</scope>
    <source>
        <strain evidence="2 3">CCM 8626</strain>
    </source>
</reference>
<evidence type="ECO:0000313" key="3">
    <source>
        <dbReference type="Proteomes" id="UP001589792"/>
    </source>
</evidence>
<protein>
    <submittedName>
        <fullName evidence="2">Ogr/Delta-like zinc finger family protein</fullName>
    </submittedName>
</protein>
<dbReference type="InterPro" id="IPR007684">
    <property type="entry name" value="Znf_Ogr/Delta"/>
</dbReference>
<sequence>MGVLIMINCPLCRSSALTHAVRYLPDGSKESDIQCRNLKCSATYRTKETVYRIIREPLTPSSLH</sequence>
<accession>A0ABV6EJC1</accession>
<dbReference type="RefSeq" id="WP_380679702.1">
    <property type="nucleotide sequence ID" value="NZ_JBHLXG010000032.1"/>
</dbReference>